<reference evidence="2 3" key="1">
    <citation type="submission" date="2014-02" db="EMBL/GenBank/DDBJ databases">
        <title>Transposable element dynamics among asymbiotic and ectomycorrhizal Amanita fungi.</title>
        <authorList>
            <consortium name="DOE Joint Genome Institute"/>
            <person name="Hess J."/>
            <person name="Skrede I."/>
            <person name="Wolfe B."/>
            <person name="LaButti K."/>
            <person name="Ohm R.A."/>
            <person name="Grigoriev I.V."/>
            <person name="Pringle A."/>
        </authorList>
    </citation>
    <scope>NUCLEOTIDE SEQUENCE [LARGE SCALE GENOMIC DNA]</scope>
    <source>
        <strain evidence="2 3">SKay4041</strain>
    </source>
</reference>
<gene>
    <name evidence="2" type="ORF">AMATHDRAFT_6990</name>
</gene>
<feature type="signal peptide" evidence="1">
    <location>
        <begin position="1"/>
        <end position="21"/>
    </location>
</feature>
<protein>
    <submittedName>
        <fullName evidence="2">Uncharacterized protein</fullName>
    </submittedName>
</protein>
<dbReference type="AlphaFoldDB" id="A0A2A9NAV8"/>
<keyword evidence="1" id="KW-0732">Signal</keyword>
<accession>A0A2A9NAV8</accession>
<feature type="chain" id="PRO_5013309990" evidence="1">
    <location>
        <begin position="22"/>
        <end position="229"/>
    </location>
</feature>
<evidence type="ECO:0000256" key="1">
    <source>
        <dbReference type="SAM" id="SignalP"/>
    </source>
</evidence>
<name>A0A2A9NAV8_9AGAR</name>
<evidence type="ECO:0000313" key="3">
    <source>
        <dbReference type="Proteomes" id="UP000242287"/>
    </source>
</evidence>
<dbReference type="Proteomes" id="UP000242287">
    <property type="component" value="Unassembled WGS sequence"/>
</dbReference>
<organism evidence="2 3">
    <name type="scientific">Amanita thiersii Skay4041</name>
    <dbReference type="NCBI Taxonomy" id="703135"/>
    <lineage>
        <taxon>Eukaryota</taxon>
        <taxon>Fungi</taxon>
        <taxon>Dikarya</taxon>
        <taxon>Basidiomycota</taxon>
        <taxon>Agaricomycotina</taxon>
        <taxon>Agaricomycetes</taxon>
        <taxon>Agaricomycetidae</taxon>
        <taxon>Agaricales</taxon>
        <taxon>Pluteineae</taxon>
        <taxon>Amanitaceae</taxon>
        <taxon>Amanita</taxon>
    </lineage>
</organism>
<keyword evidence="3" id="KW-1185">Reference proteome</keyword>
<evidence type="ECO:0000313" key="2">
    <source>
        <dbReference type="EMBL" id="PFH47208.1"/>
    </source>
</evidence>
<sequence length="229" mass="25787">MLFNLPRVLLWSGVFIATCSAAPTGMYSEGESDLGLRDVNGYDSLSTRSLYDIPYEYEERDLMDHDDGLYERELYDGIEDLYGRDLYDEGNDLYERELVQRNGGEQVKHLSSYAAAAAESSHFVNSGKMKVDPAKLELYVSRLKSSHAHGKVVGVVTPLIRLDMDNTGKGIHFNAVDLSDSSKKLAAVIQRTESMTPGARTELYMQYVSAIQNRGPKFLWHWWTTGKTV</sequence>
<dbReference type="OrthoDB" id="3164356at2759"/>
<proteinExistence type="predicted"/>
<dbReference type="EMBL" id="KZ302127">
    <property type="protein sequence ID" value="PFH47208.1"/>
    <property type="molecule type" value="Genomic_DNA"/>
</dbReference>